<evidence type="ECO:0000313" key="3">
    <source>
        <dbReference type="EMBL" id="GIL28324.1"/>
    </source>
</evidence>
<keyword evidence="2" id="KW-0812">Transmembrane</keyword>
<accession>A0A8J4AD55</accession>
<dbReference type="Proteomes" id="UP000614996">
    <property type="component" value="Unassembled WGS sequence"/>
</dbReference>
<proteinExistence type="predicted"/>
<evidence type="ECO:0000256" key="1">
    <source>
        <dbReference type="SAM" id="MobiDB-lite"/>
    </source>
</evidence>
<gene>
    <name evidence="3" type="ORF">NUM_35780</name>
</gene>
<feature type="region of interest" description="Disordered" evidence="1">
    <location>
        <begin position="1"/>
        <end position="174"/>
    </location>
</feature>
<feature type="compositionally biased region" description="Low complexity" evidence="1">
    <location>
        <begin position="98"/>
        <end position="132"/>
    </location>
</feature>
<keyword evidence="2" id="KW-0472">Membrane</keyword>
<evidence type="ECO:0000313" key="4">
    <source>
        <dbReference type="Proteomes" id="UP000614996"/>
    </source>
</evidence>
<comment type="caution">
    <text evidence="3">The sequence shown here is derived from an EMBL/GenBank/DDBJ whole genome shotgun (WGS) entry which is preliminary data.</text>
</comment>
<protein>
    <submittedName>
        <fullName evidence="3">Uncharacterized protein</fullName>
    </submittedName>
</protein>
<reference evidence="4" key="1">
    <citation type="journal article" date="2021" name="Int. J. Syst. Evol. Microbiol.">
        <title>Actinocatenispora comari sp. nov., an endophytic actinomycete isolated from aerial parts of Comarum salesowianum.</title>
        <authorList>
            <person name="Oyunbileg N."/>
            <person name="Iizaka Y."/>
            <person name="Hamada M."/>
            <person name="Davaapurev B.O."/>
            <person name="Fukumoto A."/>
            <person name="Tsetseg B."/>
            <person name="Kato F."/>
            <person name="Tamura T."/>
            <person name="Batkhuu J."/>
            <person name="Anzai Y."/>
        </authorList>
    </citation>
    <scope>NUCLEOTIDE SEQUENCE [LARGE SCALE GENOMIC DNA]</scope>
    <source>
        <strain evidence="4">NUM-2625</strain>
    </source>
</reference>
<keyword evidence="2" id="KW-1133">Transmembrane helix</keyword>
<name>A0A8J4AD55_9ACTN</name>
<organism evidence="3 4">
    <name type="scientific">Actinocatenispora comari</name>
    <dbReference type="NCBI Taxonomy" id="2807577"/>
    <lineage>
        <taxon>Bacteria</taxon>
        <taxon>Bacillati</taxon>
        <taxon>Actinomycetota</taxon>
        <taxon>Actinomycetes</taxon>
        <taxon>Micromonosporales</taxon>
        <taxon>Micromonosporaceae</taxon>
        <taxon>Actinocatenispora</taxon>
    </lineage>
</organism>
<evidence type="ECO:0000256" key="2">
    <source>
        <dbReference type="SAM" id="Phobius"/>
    </source>
</evidence>
<keyword evidence="4" id="KW-1185">Reference proteome</keyword>
<sequence>MPDIAGTADQPPGSVTPGPDATPPGRSAPEPAASDPVAREPEALDSTVDGAPADADPDARTDAADQLPSPGDAADQLPSPGDGDASAASVAEPEPGGDDTAGADDTAAGCDETADAGDAAADGDASAASAAEPEPEPGGDGETAAVADGAGVDGGTDPAAPGADGPTDPGELDELTAVLDDGSDEPRRHWLRYPGLFGALTVVALVILVPCGAGILFFTGAFADPGAYGRAPDACARLTAHQVEAAFGAGLVRDYPSDTGDESSCTYLGGAASGRNARVTLTLTRYGTKGPLSAPRMAHAGFTSDLSGTRDRATLAGLGDEAARVTSDTGTTVLVRRSNLVLRLDASGDIEDPSRGVTSTARALVGSLR</sequence>
<feature type="compositionally biased region" description="Low complexity" evidence="1">
    <location>
        <begin position="142"/>
        <end position="169"/>
    </location>
</feature>
<dbReference type="RefSeq" id="WP_207126049.1">
    <property type="nucleotide sequence ID" value="NZ_BOPO01000063.1"/>
</dbReference>
<feature type="transmembrane region" description="Helical" evidence="2">
    <location>
        <begin position="196"/>
        <end position="218"/>
    </location>
</feature>
<dbReference type="AlphaFoldDB" id="A0A8J4AD55"/>
<dbReference type="EMBL" id="BOPO01000063">
    <property type="protein sequence ID" value="GIL28324.1"/>
    <property type="molecule type" value="Genomic_DNA"/>
</dbReference>